<dbReference type="OrthoDB" id="3365698at2759"/>
<keyword evidence="3" id="KW-1185">Reference proteome</keyword>
<keyword evidence="1" id="KW-0472">Membrane</keyword>
<evidence type="ECO:0000313" key="3">
    <source>
        <dbReference type="Proteomes" id="UP000076738"/>
    </source>
</evidence>
<dbReference type="EMBL" id="KV417280">
    <property type="protein sequence ID" value="KZO97348.1"/>
    <property type="molecule type" value="Genomic_DNA"/>
</dbReference>
<dbReference type="STRING" id="1330018.A0A167N4V3"/>
<name>A0A167N4V3_CALVF</name>
<reference evidence="2 3" key="1">
    <citation type="journal article" date="2016" name="Mol. Biol. Evol.">
        <title>Comparative Genomics of Early-Diverging Mushroom-Forming Fungi Provides Insights into the Origins of Lignocellulose Decay Capabilities.</title>
        <authorList>
            <person name="Nagy L.G."/>
            <person name="Riley R."/>
            <person name="Tritt A."/>
            <person name="Adam C."/>
            <person name="Daum C."/>
            <person name="Floudas D."/>
            <person name="Sun H."/>
            <person name="Yadav J.S."/>
            <person name="Pangilinan J."/>
            <person name="Larsson K.H."/>
            <person name="Matsuura K."/>
            <person name="Barry K."/>
            <person name="Labutti K."/>
            <person name="Kuo R."/>
            <person name="Ohm R.A."/>
            <person name="Bhattacharya S.S."/>
            <person name="Shirouzu T."/>
            <person name="Yoshinaga Y."/>
            <person name="Martin F.M."/>
            <person name="Grigoriev I.V."/>
            <person name="Hibbett D.S."/>
        </authorList>
    </citation>
    <scope>NUCLEOTIDE SEQUENCE [LARGE SCALE GENOMIC DNA]</scope>
    <source>
        <strain evidence="2 3">TUFC12733</strain>
    </source>
</reference>
<evidence type="ECO:0000313" key="2">
    <source>
        <dbReference type="EMBL" id="KZO97348.1"/>
    </source>
</evidence>
<dbReference type="AlphaFoldDB" id="A0A167N4V3"/>
<evidence type="ECO:0000256" key="1">
    <source>
        <dbReference type="SAM" id="Phobius"/>
    </source>
</evidence>
<gene>
    <name evidence="2" type="ORF">CALVIDRAFT_563137</name>
</gene>
<organism evidence="2 3">
    <name type="scientific">Calocera viscosa (strain TUFC12733)</name>
    <dbReference type="NCBI Taxonomy" id="1330018"/>
    <lineage>
        <taxon>Eukaryota</taxon>
        <taxon>Fungi</taxon>
        <taxon>Dikarya</taxon>
        <taxon>Basidiomycota</taxon>
        <taxon>Agaricomycotina</taxon>
        <taxon>Dacrymycetes</taxon>
        <taxon>Dacrymycetales</taxon>
        <taxon>Dacrymycetaceae</taxon>
        <taxon>Calocera</taxon>
    </lineage>
</organism>
<dbReference type="Proteomes" id="UP000076738">
    <property type="component" value="Unassembled WGS sequence"/>
</dbReference>
<accession>A0A167N4V3</accession>
<feature type="transmembrane region" description="Helical" evidence="1">
    <location>
        <begin position="675"/>
        <end position="692"/>
    </location>
</feature>
<protein>
    <submittedName>
        <fullName evidence="2">Uncharacterized protein</fullName>
    </submittedName>
</protein>
<keyword evidence="1" id="KW-0812">Transmembrane</keyword>
<sequence>MDIFHLLCEPAPSTSGESSLDERVLRLSYPPIPSSRHSPMPDLRSERDNLLADAIELADTLTAMLGQIEPRRSIISPSGHELKPGAVLHTTYTLESKLHRRVQHLNELRNDALAPVSRLPDDVLRYIFSIPSAEGWSKWGQYSVLVSHICRRWRAVALDTPRMWASVRYSSRLSDPFSTMYDEPHIWRPARSLSVSHRDLTHPFWDQKGHDATMHKDATFLARSKSARLDVELSIFEYPDLEAGTVENYLRRHRARAGDVSLSVAKYSTGSLKKVMTRLAEDGTKLQLRKLRISSRPLLAQIFDTSMTDLFSYTMPRLHEVHLSNMPLPATFDPSYTLLSACKKLTLHASQESGFSSDKMMALLAGCPDLIEFRLVLDRPILDASQPTPPRERFVLPKLRFYSACTARWGADIAFSLLRTPALTHLEVQRDIINANVEREDYVGCLKEFLKASSAPLEYLSVKGLEPGSFEEILKDVPSIKYLSFNKRLSLWEPTNSYQTLFRVLFESVLKVMPGEKPNCICPNLEAISCDLLAVPSLVKALSDLALVRSSAAASGKYGIAVIRRIELGDWPPSGMPATPAQAYINEDELAEHVEEFTIGKHRYDKLSRMWLPGACSFKNFLPFGQQGHEEPPFGLRRLDDSTLFDAPTMLPPAAADEEDDEDEEIPRVARTFSWWAWYWICIVLLISTLFLL</sequence>
<proteinExistence type="predicted"/>
<keyword evidence="1" id="KW-1133">Transmembrane helix</keyword>